<dbReference type="PROSITE" id="PS50113">
    <property type="entry name" value="PAC"/>
    <property type="match status" value="2"/>
</dbReference>
<dbReference type="InterPro" id="IPR004358">
    <property type="entry name" value="Sig_transdc_His_kin-like_C"/>
</dbReference>
<dbReference type="InterPro" id="IPR000700">
    <property type="entry name" value="PAS-assoc_C"/>
</dbReference>
<gene>
    <name evidence="11" type="ORF">ACFOD6_16010</name>
</gene>
<dbReference type="Pfam" id="PF00072">
    <property type="entry name" value="Response_reg"/>
    <property type="match status" value="1"/>
</dbReference>
<dbReference type="InterPro" id="IPR003594">
    <property type="entry name" value="HATPase_dom"/>
</dbReference>
<dbReference type="PRINTS" id="PR00344">
    <property type="entry name" value="BCTRLSENSOR"/>
</dbReference>
<dbReference type="InterPro" id="IPR011006">
    <property type="entry name" value="CheY-like_superfamily"/>
</dbReference>
<feature type="modified residue" description="4-aspartylphosphate" evidence="6">
    <location>
        <position position="1252"/>
    </location>
</feature>
<reference evidence="12" key="1">
    <citation type="journal article" date="2019" name="Int. J. Syst. Evol. Microbiol.">
        <title>The Global Catalogue of Microorganisms (GCM) 10K type strain sequencing project: providing services to taxonomists for standard genome sequencing and annotation.</title>
        <authorList>
            <consortium name="The Broad Institute Genomics Platform"/>
            <consortium name="The Broad Institute Genome Sequencing Center for Infectious Disease"/>
            <person name="Wu L."/>
            <person name="Ma J."/>
        </authorList>
    </citation>
    <scope>NUCLEOTIDE SEQUENCE [LARGE SCALE GENOMIC DNA]</scope>
    <source>
        <strain evidence="12">KCTC 62102</strain>
    </source>
</reference>
<evidence type="ECO:0000256" key="3">
    <source>
        <dbReference type="ARBA" id="ARBA00022553"/>
    </source>
</evidence>
<dbReference type="PROSITE" id="PS50112">
    <property type="entry name" value="PAS"/>
    <property type="match status" value="2"/>
</dbReference>
<accession>A0ABV7DZU2</accession>
<evidence type="ECO:0000259" key="8">
    <source>
        <dbReference type="PROSITE" id="PS50110"/>
    </source>
</evidence>
<sequence>MEQSGQPAPDDARPARVELLVVELINRLLDADMRTADARIDEVLARLGTACGLRRSFLLRLRPDGSWYGSHEWAAAGVPALRPQMRAAAQRHPLWHAEFHAGRPVAVPRREEVPEGSGERAFLERIGARSALMVPLMDGPRLLGILGYDSRDAGRPWDEEELFLLASVGRAVASLLSRAEAAAGAGIRDHLEATLRALPDLVVEICPEGRILACRNDRLPWLSGLVRAGIGRPLREVLPHPLAAALCELLATPARAARRRVGVASPVAPHWYDVSVAPLPVEADGAKPGVVAVIRDLSADQVQSEMAAYREGQFAAFFEMCPQPILLNDYDTGQILDANGAFKTTFGLDPQAAPELRVRDLLPADIEPFIGQAIAELKAKGSYGPLEASLRRADGSRFPAVLRGFLSVDPNGRRLVWALIEDVTALRAQGAALLAERETLQATRRRFLSAIEALDDGFAIFDADDRLVLWNSPYERVFEGIADLIRVGALYDDLLRAAIERGVFGARGERDEAALQRRLDRPLTEVWDGEDQLGDGRIIWVRERSTPEAETVGLYEDVTARRLADRRLQQVMEGGEVAVWDWDDLRGLSAMNDRWRSMLGLEDAAIDAADLMRLVHRSDRAAVEEARRAILQDGSDQFDLVCRLRHSSGRWLWFLARGRVLARRADGSPRRISGVTLDISARTEAERKLSRLIDGARVGTWEHDVRDGRTVVDERWAELLGYRAAELNPIPRDRWLAMIHPDDAADMLLREAQSFSAGVWRIQHEMRLRHRDGHWVWILTRGQVIDWDWAGRPLEITGVHIDISDAKRLEAELARERDTLARLMETSVSGIIAVDPAGKVVFVNGAAASVLGRPIAPGDDLTALMCQARIATQEGTPIPPADLPFVKALAGTVGLHDMRHSILWPCGTRRIVSVNAARLSAPGTELAVVCSITDITAAVEAEERLRAAMTAAEAANRAKSDFLAAMSHEIRTPLNGVLGMAHVLDRRLSDPEDRAMLQVIRESGEHLLGVINDILDLAKIEAGRLTLVPRPMQFCQVVARIVTLHALKAGDKGVKISTSCTGEAEGELRFGDEQRIIQILHNLLGNAVKFTDSGEIVLAVDASSAERLVIEVRDTGIGMAEEELAAVLEEFTQGRGGRSPRHGGTGLGLSIVRRLARLMQGDITLHSRPGQGLTARVDLAMPVVPGGRNSAPPIEVPPVPALRVLAAEDNATNRIILQSMLRSLGVTAEIVASGEEMLERWPDGGHDVLLLDIAMPGRSGLETLRLLQEKAQARGVDLPPAVAVTANVMTHQIEAYLAQGFAACVAKPIALDQLALALIHCRADATA</sequence>
<dbReference type="Pfam" id="PF01590">
    <property type="entry name" value="GAF"/>
    <property type="match status" value="1"/>
</dbReference>
<organism evidence="11 12">
    <name type="scientific">Tabrizicola soli</name>
    <dbReference type="NCBI Taxonomy" id="2185115"/>
    <lineage>
        <taxon>Bacteria</taxon>
        <taxon>Pseudomonadati</taxon>
        <taxon>Pseudomonadota</taxon>
        <taxon>Alphaproteobacteria</taxon>
        <taxon>Rhodobacterales</taxon>
        <taxon>Paracoccaceae</taxon>
        <taxon>Tabrizicola</taxon>
    </lineage>
</organism>
<dbReference type="SUPFAM" id="SSF55874">
    <property type="entry name" value="ATPase domain of HSP90 chaperone/DNA topoisomerase II/histidine kinase"/>
    <property type="match status" value="1"/>
</dbReference>
<dbReference type="Pfam" id="PF12860">
    <property type="entry name" value="PAS_7"/>
    <property type="match status" value="1"/>
</dbReference>
<dbReference type="InterPro" id="IPR029016">
    <property type="entry name" value="GAF-like_dom_sf"/>
</dbReference>
<dbReference type="InterPro" id="IPR013655">
    <property type="entry name" value="PAS_fold_3"/>
</dbReference>
<feature type="domain" description="PAS" evidence="9">
    <location>
        <begin position="564"/>
        <end position="634"/>
    </location>
</feature>
<name>A0ABV7DZU2_9RHOB</name>
<evidence type="ECO:0000259" key="10">
    <source>
        <dbReference type="PROSITE" id="PS50113"/>
    </source>
</evidence>
<dbReference type="NCBIfam" id="TIGR00229">
    <property type="entry name" value="sensory_box"/>
    <property type="match status" value="2"/>
</dbReference>
<dbReference type="SMART" id="SM00086">
    <property type="entry name" value="PAC"/>
    <property type="match status" value="3"/>
</dbReference>
<feature type="domain" description="PAC" evidence="10">
    <location>
        <begin position="762"/>
        <end position="815"/>
    </location>
</feature>
<evidence type="ECO:0000259" key="9">
    <source>
        <dbReference type="PROSITE" id="PS50112"/>
    </source>
</evidence>
<dbReference type="SUPFAM" id="SSF47384">
    <property type="entry name" value="Homodimeric domain of signal transducing histidine kinase"/>
    <property type="match status" value="1"/>
</dbReference>
<dbReference type="Gene3D" id="3.30.450.40">
    <property type="match status" value="1"/>
</dbReference>
<dbReference type="SUPFAM" id="SSF55781">
    <property type="entry name" value="GAF domain-like"/>
    <property type="match status" value="1"/>
</dbReference>
<protein>
    <recommendedName>
        <fullName evidence="2">histidine kinase</fullName>
        <ecNumber evidence="2">2.7.13.3</ecNumber>
    </recommendedName>
</protein>
<dbReference type="InterPro" id="IPR035965">
    <property type="entry name" value="PAS-like_dom_sf"/>
</dbReference>
<comment type="catalytic activity">
    <reaction evidence="1">
        <text>ATP + protein L-histidine = ADP + protein N-phospho-L-histidine.</text>
        <dbReference type="EC" id="2.7.13.3"/>
    </reaction>
</comment>
<comment type="caution">
    <text evidence="11">The sequence shown here is derived from an EMBL/GenBank/DDBJ whole genome shotgun (WGS) entry which is preliminary data.</text>
</comment>
<feature type="domain" description="PAC" evidence="10">
    <location>
        <begin position="638"/>
        <end position="691"/>
    </location>
</feature>
<dbReference type="InterPro" id="IPR003018">
    <property type="entry name" value="GAF"/>
</dbReference>
<dbReference type="Proteomes" id="UP001595445">
    <property type="component" value="Unassembled WGS sequence"/>
</dbReference>
<feature type="domain" description="Response regulatory" evidence="8">
    <location>
        <begin position="1203"/>
        <end position="1322"/>
    </location>
</feature>
<dbReference type="Pfam" id="PF00512">
    <property type="entry name" value="HisKA"/>
    <property type="match status" value="1"/>
</dbReference>
<evidence type="ECO:0000259" key="7">
    <source>
        <dbReference type="PROSITE" id="PS50109"/>
    </source>
</evidence>
<dbReference type="Pfam" id="PF02518">
    <property type="entry name" value="HATPase_c"/>
    <property type="match status" value="1"/>
</dbReference>
<dbReference type="Gene3D" id="3.30.450.20">
    <property type="entry name" value="PAS domain"/>
    <property type="match status" value="6"/>
</dbReference>
<evidence type="ECO:0000256" key="4">
    <source>
        <dbReference type="ARBA" id="ARBA00022679"/>
    </source>
</evidence>
<feature type="domain" description="PAS" evidence="9">
    <location>
        <begin position="816"/>
        <end position="852"/>
    </location>
</feature>
<dbReference type="SMART" id="SM00388">
    <property type="entry name" value="HisKA"/>
    <property type="match status" value="1"/>
</dbReference>
<dbReference type="PANTHER" id="PTHR43047:SF78">
    <property type="entry name" value="SENSORY_REGULATORY PROTEIN RPFC"/>
    <property type="match status" value="1"/>
</dbReference>
<dbReference type="CDD" id="cd17546">
    <property type="entry name" value="REC_hyHK_CKI1_RcsC-like"/>
    <property type="match status" value="1"/>
</dbReference>
<dbReference type="SMART" id="SM00448">
    <property type="entry name" value="REC"/>
    <property type="match status" value="1"/>
</dbReference>
<dbReference type="SMART" id="SM00065">
    <property type="entry name" value="GAF"/>
    <property type="match status" value="1"/>
</dbReference>
<dbReference type="InterPro" id="IPR003661">
    <property type="entry name" value="HisK_dim/P_dom"/>
</dbReference>
<dbReference type="Gene3D" id="3.40.50.2300">
    <property type="match status" value="1"/>
</dbReference>
<dbReference type="SMART" id="SM00387">
    <property type="entry name" value="HATPase_c"/>
    <property type="match status" value="1"/>
</dbReference>
<dbReference type="Pfam" id="PF08447">
    <property type="entry name" value="PAS_3"/>
    <property type="match status" value="2"/>
</dbReference>
<dbReference type="RefSeq" id="WP_197641524.1">
    <property type="nucleotide sequence ID" value="NZ_JAEACP010000001.1"/>
</dbReference>
<dbReference type="EC" id="2.7.13.3" evidence="2"/>
<dbReference type="InterPro" id="IPR036890">
    <property type="entry name" value="HATPase_C_sf"/>
</dbReference>
<dbReference type="SUPFAM" id="SSF52172">
    <property type="entry name" value="CheY-like"/>
    <property type="match status" value="1"/>
</dbReference>
<dbReference type="PROSITE" id="PS50109">
    <property type="entry name" value="HIS_KIN"/>
    <property type="match status" value="1"/>
</dbReference>
<dbReference type="CDD" id="cd00082">
    <property type="entry name" value="HisKA"/>
    <property type="match status" value="1"/>
</dbReference>
<proteinExistence type="predicted"/>
<evidence type="ECO:0000256" key="6">
    <source>
        <dbReference type="PROSITE-ProRule" id="PRU00169"/>
    </source>
</evidence>
<evidence type="ECO:0000313" key="12">
    <source>
        <dbReference type="Proteomes" id="UP001595445"/>
    </source>
</evidence>
<dbReference type="Pfam" id="PF13188">
    <property type="entry name" value="PAS_8"/>
    <property type="match status" value="1"/>
</dbReference>
<evidence type="ECO:0000256" key="5">
    <source>
        <dbReference type="ARBA" id="ARBA00022777"/>
    </source>
</evidence>
<keyword evidence="4" id="KW-0808">Transferase</keyword>
<dbReference type="InterPro" id="IPR013656">
    <property type="entry name" value="PAS_4"/>
</dbReference>
<dbReference type="Gene3D" id="3.30.565.10">
    <property type="entry name" value="Histidine kinase-like ATPase, C-terminal domain"/>
    <property type="match status" value="1"/>
</dbReference>
<feature type="domain" description="Histidine kinase" evidence="7">
    <location>
        <begin position="965"/>
        <end position="1183"/>
    </location>
</feature>
<keyword evidence="3 6" id="KW-0597">Phosphoprotein</keyword>
<dbReference type="SMART" id="SM00091">
    <property type="entry name" value="PAS"/>
    <property type="match status" value="5"/>
</dbReference>
<keyword evidence="12" id="KW-1185">Reference proteome</keyword>
<dbReference type="PROSITE" id="PS50110">
    <property type="entry name" value="RESPONSE_REGULATORY"/>
    <property type="match status" value="1"/>
</dbReference>
<evidence type="ECO:0000256" key="2">
    <source>
        <dbReference type="ARBA" id="ARBA00012438"/>
    </source>
</evidence>
<dbReference type="InterPro" id="IPR005467">
    <property type="entry name" value="His_kinase_dom"/>
</dbReference>
<dbReference type="CDD" id="cd00130">
    <property type="entry name" value="PAS"/>
    <property type="match status" value="3"/>
</dbReference>
<dbReference type="PANTHER" id="PTHR43047">
    <property type="entry name" value="TWO-COMPONENT HISTIDINE PROTEIN KINASE"/>
    <property type="match status" value="1"/>
</dbReference>
<dbReference type="InterPro" id="IPR001789">
    <property type="entry name" value="Sig_transdc_resp-reg_receiver"/>
</dbReference>
<keyword evidence="5" id="KW-0418">Kinase</keyword>
<dbReference type="InterPro" id="IPR001610">
    <property type="entry name" value="PAC"/>
</dbReference>
<dbReference type="InterPro" id="IPR000014">
    <property type="entry name" value="PAS"/>
</dbReference>
<dbReference type="InterPro" id="IPR036097">
    <property type="entry name" value="HisK_dim/P_sf"/>
</dbReference>
<dbReference type="Pfam" id="PF13426">
    <property type="entry name" value="PAS_9"/>
    <property type="match status" value="1"/>
</dbReference>
<dbReference type="SUPFAM" id="SSF55785">
    <property type="entry name" value="PYP-like sensor domain (PAS domain)"/>
    <property type="match status" value="5"/>
</dbReference>
<evidence type="ECO:0000256" key="1">
    <source>
        <dbReference type="ARBA" id="ARBA00000085"/>
    </source>
</evidence>
<evidence type="ECO:0000313" key="11">
    <source>
        <dbReference type="EMBL" id="MFC3087554.1"/>
    </source>
</evidence>
<dbReference type="Pfam" id="PF08448">
    <property type="entry name" value="PAS_4"/>
    <property type="match status" value="1"/>
</dbReference>
<dbReference type="EMBL" id="JBHRSM010000025">
    <property type="protein sequence ID" value="MFC3087554.1"/>
    <property type="molecule type" value="Genomic_DNA"/>
</dbReference>
<dbReference type="Gene3D" id="1.10.287.130">
    <property type="match status" value="1"/>
</dbReference>